<feature type="non-terminal residue" evidence="2">
    <location>
        <position position="541"/>
    </location>
</feature>
<dbReference type="EMBL" id="X07947">
    <property type="protein sequence ID" value="CAA30773.1"/>
    <property type="molecule type" value="Genomic_DNA"/>
</dbReference>
<dbReference type="SUPFAM" id="SSF47943">
    <property type="entry name" value="Retrovirus capsid protein, N-terminal core domain"/>
    <property type="match status" value="1"/>
</dbReference>
<dbReference type="GO" id="GO:0016032">
    <property type="term" value="P:viral process"/>
    <property type="evidence" value="ECO:0007669"/>
    <property type="project" value="InterPro"/>
</dbReference>
<feature type="region of interest" description="Disordered" evidence="1">
    <location>
        <begin position="466"/>
        <end position="486"/>
    </location>
</feature>
<accession>Q60447</accession>
<evidence type="ECO:0000313" key="2">
    <source>
        <dbReference type="EMBL" id="CAA30773.1"/>
    </source>
</evidence>
<reference evidence="2" key="1">
    <citation type="journal article" date="1988" name="Nucleic Acids Res.">
        <title>Nucleotide sequence of the Chinese hamster intracisternal A-particle genomic region corresponding to 5'LTR-GAG.</title>
        <authorList>
            <person name="Servenay M."/>
            <person name="Kupiec J.J."/>
            <person name="d'Auriol L."/>
            <person name="Galibert F."/>
            <person name="Peries J."/>
            <person name="Emanoil-Ravier R."/>
        </authorList>
    </citation>
    <scope>NUCLEOTIDE SEQUENCE</scope>
    <source>
        <tissue evidence="2">Ovary</tissue>
    </source>
</reference>
<proteinExistence type="predicted"/>
<feature type="compositionally biased region" description="Basic and acidic residues" evidence="1">
    <location>
        <begin position="9"/>
        <end position="26"/>
    </location>
</feature>
<name>Q60447_CRIGR</name>
<feature type="region of interest" description="Disordered" evidence="1">
    <location>
        <begin position="297"/>
        <end position="324"/>
    </location>
</feature>
<dbReference type="InterPro" id="IPR008919">
    <property type="entry name" value="Retrov_capsid_N"/>
</dbReference>
<organism evidence="2">
    <name type="scientific">Cricetulus griseus</name>
    <name type="common">Chinese hamster</name>
    <name type="synonym">Cricetulus barabensis griseus</name>
    <dbReference type="NCBI Taxonomy" id="10029"/>
    <lineage>
        <taxon>Eukaryota</taxon>
        <taxon>Metazoa</taxon>
        <taxon>Chordata</taxon>
        <taxon>Craniata</taxon>
        <taxon>Vertebrata</taxon>
        <taxon>Euteleostomi</taxon>
        <taxon>Mammalia</taxon>
        <taxon>Eutheria</taxon>
        <taxon>Euarchontoglires</taxon>
        <taxon>Glires</taxon>
        <taxon>Rodentia</taxon>
        <taxon>Myomorpha</taxon>
        <taxon>Muroidea</taxon>
        <taxon>Cricetidae</taxon>
        <taxon>Cricetinae</taxon>
        <taxon>Cricetulus</taxon>
    </lineage>
</organism>
<evidence type="ECO:0000256" key="1">
    <source>
        <dbReference type="SAM" id="MobiDB-lite"/>
    </source>
</evidence>
<sequence length="541" mass="59510">MVADLSQKTLKEVQDNISETERDQRIRARKRKDVAQGKRPSLGYKKRGRENRENRSSSRLIYEKLRLKTYPLPYNETTGLGAEQLRLSDFRLYQGSRARGGGSTILRGQIPPRYISAAKSESLISRPVAYQSSGCTSSAPPLFGNSLFFTIRGAKEIADGFPSLSKSGRKSTCSRRLLSDSRIGSISPEVWGQCQFYNNTSRKTTKLCYDTHCLGNNSKGSAPQYGYMEWKALFYDAAQAQAKAMSQQKMKIRDNGPLKCSQDRGHMPQSNLLHLGRICQISAAAIKAWKALTKRDESGGHLQRYSRGPRSHSQTLWPESQRPLHDIRSCRTSHASDSTLRSLNKQLKECRAAIAPRKSKGLQDWLKICRELGGPLTNAGLAQPSHKPKGAEICLPALTVEKQGTLKRTVKPLKGLEKWSCAGAVEKVIIGPVECKSVGHKGTLLPPTRTLTPNQKTAAGPCPRALRNMGTSSGKATQRRKGLPRTLRSGPVCRLRLLIKCPKSKSVQPVSIQSPGPLPPPSPTTIGLILGRGSLTLQGLI</sequence>
<feature type="region of interest" description="Disordered" evidence="1">
    <location>
        <begin position="1"/>
        <end position="57"/>
    </location>
</feature>
<protein>
    <submittedName>
        <fullName evidence="2">Chinese hamster Intracisternal A-Particle gene (IAP) corresponding to 5'LTR-GAG</fullName>
    </submittedName>
</protein>
<dbReference type="AlphaFoldDB" id="Q60447"/>